<feature type="transmembrane region" description="Helical" evidence="2">
    <location>
        <begin position="129"/>
        <end position="149"/>
    </location>
</feature>
<keyword evidence="2" id="KW-0812">Transmembrane</keyword>
<organism evidence="4 5">
    <name type="scientific">Phnomibacter ginsenosidimutans</name>
    <dbReference type="NCBI Taxonomy" id="2676868"/>
    <lineage>
        <taxon>Bacteria</taxon>
        <taxon>Pseudomonadati</taxon>
        <taxon>Bacteroidota</taxon>
        <taxon>Chitinophagia</taxon>
        <taxon>Chitinophagales</taxon>
        <taxon>Chitinophagaceae</taxon>
        <taxon>Phnomibacter</taxon>
    </lineage>
</organism>
<dbReference type="InterPro" id="IPR038765">
    <property type="entry name" value="Papain-like_cys_pep_sf"/>
</dbReference>
<dbReference type="PANTHER" id="PTHR42736:SF1">
    <property type="entry name" value="PROTEIN-GLUTAMINE GAMMA-GLUTAMYLTRANSFERASE"/>
    <property type="match status" value="1"/>
</dbReference>
<feature type="domain" description="Transglutaminase-like" evidence="3">
    <location>
        <begin position="507"/>
        <end position="579"/>
    </location>
</feature>
<dbReference type="Proteomes" id="UP000426027">
    <property type="component" value="Chromosome"/>
</dbReference>
<evidence type="ECO:0000259" key="3">
    <source>
        <dbReference type="SMART" id="SM00460"/>
    </source>
</evidence>
<dbReference type="PANTHER" id="PTHR42736">
    <property type="entry name" value="PROTEIN-GLUTAMINE GAMMA-GLUTAMYLTRANSFERASE"/>
    <property type="match status" value="1"/>
</dbReference>
<name>A0A6I6G6P5_9BACT</name>
<protein>
    <recommendedName>
        <fullName evidence="3">Transglutaminase-like domain-containing protein</fullName>
    </recommendedName>
</protein>
<dbReference type="InterPro" id="IPR052901">
    <property type="entry name" value="Bact_TGase-like"/>
</dbReference>
<evidence type="ECO:0000256" key="1">
    <source>
        <dbReference type="SAM" id="MobiDB-lite"/>
    </source>
</evidence>
<feature type="transmembrane region" description="Helical" evidence="2">
    <location>
        <begin position="12"/>
        <end position="32"/>
    </location>
</feature>
<dbReference type="AlphaFoldDB" id="A0A6I6G6P5"/>
<feature type="transmembrane region" description="Helical" evidence="2">
    <location>
        <begin position="193"/>
        <end position="211"/>
    </location>
</feature>
<feature type="transmembrane region" description="Helical" evidence="2">
    <location>
        <begin position="99"/>
        <end position="122"/>
    </location>
</feature>
<keyword evidence="2" id="KW-0472">Membrane</keyword>
<keyword evidence="5" id="KW-1185">Reference proteome</keyword>
<gene>
    <name evidence="4" type="ORF">GLV81_07650</name>
</gene>
<evidence type="ECO:0000313" key="4">
    <source>
        <dbReference type="EMBL" id="QGW27987.1"/>
    </source>
</evidence>
<feature type="transmembrane region" description="Helical" evidence="2">
    <location>
        <begin position="69"/>
        <end position="87"/>
    </location>
</feature>
<dbReference type="Pfam" id="PF01841">
    <property type="entry name" value="Transglut_core"/>
    <property type="match status" value="1"/>
</dbReference>
<feature type="compositionally biased region" description="Polar residues" evidence="1">
    <location>
        <begin position="223"/>
        <end position="253"/>
    </location>
</feature>
<feature type="transmembrane region" description="Helical" evidence="2">
    <location>
        <begin position="155"/>
        <end position="172"/>
    </location>
</feature>
<dbReference type="KEGG" id="fls:GLV81_07650"/>
<sequence>MMQLKQYTFRKEAALYLLLGLPTIAVVGYAIFEANQYFSFLQNGWRMQTLEFALGMLAAFSLFLRRFRFLPISLVLLAIVAGTGLLVETQLTGELDAYFWSVKFYTAALFFGTGWIAGYGFARARFFSVVWSVLLLAAMAVVVATTATLQSNMVIALYAPTLAYNFYIIYISELLRNINTREPALFWKVARRMLGFMALMILLIAGLLYWLKPQYEGVEKEWSQQQPKESNNKGSGMTHNDGSGTTTNQGMGLSGFNNKANKDSVVFVAKLDNFFVDGKTPNPLYFITDYYSKFDIETQTFEVDSLRPFNDLFSPDVSQIPLFFTKQDTSVLYSATNGKMRRTATVEVYKKQLSARVFTAPSTAYFVQPISVPDENKDVYRSAYRAKMMVSELNSAYFVYNPAGAQWLEQFQEERFRILREAPDYSQTNAAFMQYYTSMPYGEEYDSIRALAASIVAETGANTTVDKAIAMRDFFMRKDENGQPTFKYSDNPGVPGIPSANKLTYFLFDNKKGYCAYYAGATLFLLRSLGIPSRIATGFMTIDRSNKNPGWYWFYEDQAHAWVQVYFPGYGWIDFDTTVPDAEQQQAPQPDQTPPLATQTAWLVANGTVVSKDTAAKKVTMQLEKMLYWDRPYELKPTQPWLMDVSMAKITHDTGVVNLSALEKGQQIVAVSYANTFKEIEPTEADNAITLLQRFPTPAPIDEIKIMLTEEEKAALDKQVVPETPTDWNAVWRNLAIGTMAFIILLLALPWLIFQYLRMRAATAGKPATQQYWRYLSMMYYLHQMGIEKTGLSPVQFARQQVDAQFGTQLESFMQVYQKLKYSKQPLNSRDLEIAAAYYPATIHTVSKQLPFKHRFSHMIDLRRSISFFSKPSLYAS</sequence>
<dbReference type="SUPFAM" id="SSF54001">
    <property type="entry name" value="Cysteine proteinases"/>
    <property type="match status" value="1"/>
</dbReference>
<keyword evidence="2" id="KW-1133">Transmembrane helix</keyword>
<dbReference type="Gene3D" id="3.10.620.30">
    <property type="match status" value="1"/>
</dbReference>
<dbReference type="RefSeq" id="WP_157478272.1">
    <property type="nucleotide sequence ID" value="NZ_CP046566.1"/>
</dbReference>
<evidence type="ECO:0000256" key="2">
    <source>
        <dbReference type="SAM" id="Phobius"/>
    </source>
</evidence>
<feature type="region of interest" description="Disordered" evidence="1">
    <location>
        <begin position="221"/>
        <end position="253"/>
    </location>
</feature>
<feature type="transmembrane region" description="Helical" evidence="2">
    <location>
        <begin position="735"/>
        <end position="754"/>
    </location>
</feature>
<evidence type="ECO:0000313" key="5">
    <source>
        <dbReference type="Proteomes" id="UP000426027"/>
    </source>
</evidence>
<proteinExistence type="predicted"/>
<dbReference type="EMBL" id="CP046566">
    <property type="protein sequence ID" value="QGW27987.1"/>
    <property type="molecule type" value="Genomic_DNA"/>
</dbReference>
<accession>A0A6I6G6P5</accession>
<reference evidence="4 5" key="1">
    <citation type="submission" date="2019-11" db="EMBL/GenBank/DDBJ databases">
        <authorList>
            <person name="Im W.T."/>
        </authorList>
    </citation>
    <scope>NUCLEOTIDE SEQUENCE [LARGE SCALE GENOMIC DNA]</scope>
    <source>
        <strain evidence="4 5">SB-02</strain>
    </source>
</reference>
<dbReference type="InterPro" id="IPR002931">
    <property type="entry name" value="Transglutaminase-like"/>
</dbReference>
<dbReference type="SMART" id="SM00460">
    <property type="entry name" value="TGc"/>
    <property type="match status" value="1"/>
</dbReference>
<feature type="transmembrane region" description="Helical" evidence="2">
    <location>
        <begin position="44"/>
        <end position="64"/>
    </location>
</feature>